<proteinExistence type="predicted"/>
<dbReference type="Proteomes" id="UP000634136">
    <property type="component" value="Unassembled WGS sequence"/>
</dbReference>
<keyword evidence="3" id="KW-1185">Reference proteome</keyword>
<dbReference type="EMBL" id="JAAIUW010000009">
    <property type="protein sequence ID" value="KAF7816819.1"/>
    <property type="molecule type" value="Genomic_DNA"/>
</dbReference>
<accession>A0A834T737</accession>
<dbReference type="AlphaFoldDB" id="A0A834T737"/>
<organism evidence="2 3">
    <name type="scientific">Senna tora</name>
    <dbReference type="NCBI Taxonomy" id="362788"/>
    <lineage>
        <taxon>Eukaryota</taxon>
        <taxon>Viridiplantae</taxon>
        <taxon>Streptophyta</taxon>
        <taxon>Embryophyta</taxon>
        <taxon>Tracheophyta</taxon>
        <taxon>Spermatophyta</taxon>
        <taxon>Magnoliopsida</taxon>
        <taxon>eudicotyledons</taxon>
        <taxon>Gunneridae</taxon>
        <taxon>Pentapetalae</taxon>
        <taxon>rosids</taxon>
        <taxon>fabids</taxon>
        <taxon>Fabales</taxon>
        <taxon>Fabaceae</taxon>
        <taxon>Caesalpinioideae</taxon>
        <taxon>Cassia clade</taxon>
        <taxon>Senna</taxon>
    </lineage>
</organism>
<sequence length="21" mass="2693">MAMKNWREGRDKKREGRKIFR</sequence>
<evidence type="ECO:0000313" key="3">
    <source>
        <dbReference type="Proteomes" id="UP000634136"/>
    </source>
</evidence>
<gene>
    <name evidence="2" type="ORF">G2W53_030788</name>
</gene>
<reference evidence="2" key="1">
    <citation type="submission" date="2020-09" db="EMBL/GenBank/DDBJ databases">
        <title>Genome-Enabled Discovery of Anthraquinone Biosynthesis in Senna tora.</title>
        <authorList>
            <person name="Kang S.-H."/>
            <person name="Pandey R.P."/>
            <person name="Lee C.-M."/>
            <person name="Sim J.-S."/>
            <person name="Jeong J.-T."/>
            <person name="Choi B.-S."/>
            <person name="Jung M."/>
            <person name="Ginzburg D."/>
            <person name="Zhao K."/>
            <person name="Won S.Y."/>
            <person name="Oh T.-J."/>
            <person name="Yu Y."/>
            <person name="Kim N.-H."/>
            <person name="Lee O.R."/>
            <person name="Lee T.-H."/>
            <person name="Bashyal P."/>
            <person name="Kim T.-S."/>
            <person name="Lee W.-H."/>
            <person name="Kawkins C."/>
            <person name="Kim C.-K."/>
            <person name="Kim J.S."/>
            <person name="Ahn B.O."/>
            <person name="Rhee S.Y."/>
            <person name="Sohng J.K."/>
        </authorList>
    </citation>
    <scope>NUCLEOTIDE SEQUENCE</scope>
    <source>
        <tissue evidence="2">Leaf</tissue>
    </source>
</reference>
<feature type="region of interest" description="Disordered" evidence="1">
    <location>
        <begin position="1"/>
        <end position="21"/>
    </location>
</feature>
<comment type="caution">
    <text evidence="2">The sequence shown here is derived from an EMBL/GenBank/DDBJ whole genome shotgun (WGS) entry which is preliminary data.</text>
</comment>
<evidence type="ECO:0000256" key="1">
    <source>
        <dbReference type="SAM" id="MobiDB-lite"/>
    </source>
</evidence>
<name>A0A834T737_9FABA</name>
<protein>
    <submittedName>
        <fullName evidence="2">Uncharacterized protein</fullName>
    </submittedName>
</protein>
<evidence type="ECO:0000313" key="2">
    <source>
        <dbReference type="EMBL" id="KAF7816819.1"/>
    </source>
</evidence>